<keyword evidence="13" id="KW-1185">Reference proteome</keyword>
<evidence type="ECO:0000313" key="12">
    <source>
        <dbReference type="EMBL" id="CAD7272595.1"/>
    </source>
</evidence>
<dbReference type="GO" id="GO:0005886">
    <property type="term" value="C:plasma membrane"/>
    <property type="evidence" value="ECO:0007669"/>
    <property type="project" value="UniProtKB-SubCell"/>
</dbReference>
<dbReference type="OrthoDB" id="446723at2759"/>
<organism evidence="12">
    <name type="scientific">Notodromas monacha</name>
    <dbReference type="NCBI Taxonomy" id="399045"/>
    <lineage>
        <taxon>Eukaryota</taxon>
        <taxon>Metazoa</taxon>
        <taxon>Ecdysozoa</taxon>
        <taxon>Arthropoda</taxon>
        <taxon>Crustacea</taxon>
        <taxon>Oligostraca</taxon>
        <taxon>Ostracoda</taxon>
        <taxon>Podocopa</taxon>
        <taxon>Podocopida</taxon>
        <taxon>Cypridocopina</taxon>
        <taxon>Cypridoidea</taxon>
        <taxon>Cyprididae</taxon>
        <taxon>Notodromas</taxon>
    </lineage>
</organism>
<evidence type="ECO:0000259" key="11">
    <source>
        <dbReference type="Pfam" id="PF00326"/>
    </source>
</evidence>
<evidence type="ECO:0000256" key="6">
    <source>
        <dbReference type="ARBA" id="ARBA00023139"/>
    </source>
</evidence>
<dbReference type="InterPro" id="IPR029058">
    <property type="entry name" value="AB_hydrolase_fold"/>
</dbReference>
<dbReference type="Proteomes" id="UP000678499">
    <property type="component" value="Unassembled WGS sequence"/>
</dbReference>
<dbReference type="GO" id="GO:0008474">
    <property type="term" value="F:palmitoyl-(protein) hydrolase activity"/>
    <property type="evidence" value="ECO:0007669"/>
    <property type="project" value="UniProtKB-EC"/>
</dbReference>
<reference evidence="12" key="1">
    <citation type="submission" date="2020-11" db="EMBL/GenBank/DDBJ databases">
        <authorList>
            <person name="Tran Van P."/>
        </authorList>
    </citation>
    <scope>NUCLEOTIDE SEQUENCE</scope>
</reference>
<dbReference type="GO" id="GO:0006508">
    <property type="term" value="P:proteolysis"/>
    <property type="evidence" value="ECO:0007669"/>
    <property type="project" value="InterPro"/>
</dbReference>
<comment type="subcellular location">
    <subcellularLocation>
        <location evidence="1">Cell membrane</location>
    </subcellularLocation>
    <subcellularLocation>
        <location evidence="9">Endomembrane system</location>
        <topology evidence="9">Lipid-anchor</topology>
        <orientation evidence="9">Cytoplasmic side</orientation>
    </subcellularLocation>
</comment>
<dbReference type="EMBL" id="OA882083">
    <property type="protein sequence ID" value="CAD7272595.1"/>
    <property type="molecule type" value="Genomic_DNA"/>
</dbReference>
<evidence type="ECO:0000256" key="1">
    <source>
        <dbReference type="ARBA" id="ARBA00004236"/>
    </source>
</evidence>
<evidence type="ECO:0000256" key="2">
    <source>
        <dbReference type="ARBA" id="ARBA00012423"/>
    </source>
</evidence>
<comment type="similarity">
    <text evidence="8">Belongs to the AB hydrolase superfamily. ABHD17 family.</text>
</comment>
<keyword evidence="3" id="KW-1003">Cell membrane</keyword>
<dbReference type="EC" id="3.1.2.22" evidence="2"/>
<evidence type="ECO:0000313" key="13">
    <source>
        <dbReference type="Proteomes" id="UP000678499"/>
    </source>
</evidence>
<keyword evidence="6" id="KW-0564">Palmitate</keyword>
<gene>
    <name evidence="12" type="ORF">NMOB1V02_LOCUS522</name>
</gene>
<dbReference type="Gene3D" id="3.40.50.1820">
    <property type="entry name" value="alpha/beta hydrolase"/>
    <property type="match status" value="1"/>
</dbReference>
<dbReference type="InterPro" id="IPR001375">
    <property type="entry name" value="Peptidase_S9_cat"/>
</dbReference>
<keyword evidence="7" id="KW-0449">Lipoprotein</keyword>
<dbReference type="GO" id="GO:0010008">
    <property type="term" value="C:endosome membrane"/>
    <property type="evidence" value="ECO:0007669"/>
    <property type="project" value="TreeGrafter"/>
</dbReference>
<evidence type="ECO:0000256" key="7">
    <source>
        <dbReference type="ARBA" id="ARBA00023288"/>
    </source>
</evidence>
<evidence type="ECO:0000256" key="8">
    <source>
        <dbReference type="ARBA" id="ARBA00038397"/>
    </source>
</evidence>
<protein>
    <recommendedName>
        <fullName evidence="2">palmitoyl-protein hydrolase</fullName>
        <ecNumber evidence="2">3.1.2.22</ecNumber>
    </recommendedName>
</protein>
<evidence type="ECO:0000256" key="4">
    <source>
        <dbReference type="ARBA" id="ARBA00022801"/>
    </source>
</evidence>
<dbReference type="PANTHER" id="PTHR12277">
    <property type="entry name" value="ALPHA/BETA HYDROLASE DOMAIN-CONTAINING PROTEIN"/>
    <property type="match status" value="1"/>
</dbReference>
<evidence type="ECO:0000256" key="3">
    <source>
        <dbReference type="ARBA" id="ARBA00022475"/>
    </source>
</evidence>
<dbReference type="GO" id="GO:0008236">
    <property type="term" value="F:serine-type peptidase activity"/>
    <property type="evidence" value="ECO:0007669"/>
    <property type="project" value="InterPro"/>
</dbReference>
<proteinExistence type="inferred from homology"/>
<sequence>MSNSHCTLDAPGAEEETMNGMSFSKLCCLFCCPPCPSTITAKVAFRPPVPTYNFVPVNEKEEKYTINFTEGAEWQFGDAEKECLDAFYTRTSRGSKIACMYVKCCPNAKYTVLFSHANAVDLGMISSFYVMLGMRINCNIFSFDYSGYGSSSGKPLEKNLYPDVNAAWLALQKRYSISPENVILYGQSIGTVPTIDLAARNHFAGVILHSPLMSGMRVLFETRRTWCFDVFTSIEKVHKIQSPVLVIHGTEDEVINFSHGVAIYEKCSQPVEPLWVEGANHNDIEVFPQYLERLRHFINSDLSN</sequence>
<dbReference type="FunFam" id="3.40.50.1820:FF:000008">
    <property type="entry name" value="Alpha/beta hydrolase domain-containing protein 17B"/>
    <property type="match status" value="1"/>
</dbReference>
<comment type="catalytic activity">
    <reaction evidence="10">
        <text>S-hexadecanoyl-L-cysteinyl-[protein] + H2O = L-cysteinyl-[protein] + hexadecanoate + H(+)</text>
        <dbReference type="Rhea" id="RHEA:19233"/>
        <dbReference type="Rhea" id="RHEA-COMP:10131"/>
        <dbReference type="Rhea" id="RHEA-COMP:11032"/>
        <dbReference type="ChEBI" id="CHEBI:7896"/>
        <dbReference type="ChEBI" id="CHEBI:15377"/>
        <dbReference type="ChEBI" id="CHEBI:15378"/>
        <dbReference type="ChEBI" id="CHEBI:29950"/>
        <dbReference type="ChEBI" id="CHEBI:74151"/>
        <dbReference type="EC" id="3.1.2.22"/>
    </reaction>
</comment>
<dbReference type="AlphaFoldDB" id="A0A7R9BCF6"/>
<evidence type="ECO:0000256" key="10">
    <source>
        <dbReference type="ARBA" id="ARBA00047337"/>
    </source>
</evidence>
<dbReference type="SUPFAM" id="SSF53474">
    <property type="entry name" value="alpha/beta-Hydrolases"/>
    <property type="match status" value="1"/>
</dbReference>
<evidence type="ECO:0000256" key="5">
    <source>
        <dbReference type="ARBA" id="ARBA00023136"/>
    </source>
</evidence>
<dbReference type="Pfam" id="PF00326">
    <property type="entry name" value="Peptidase_S9"/>
    <property type="match status" value="1"/>
</dbReference>
<accession>A0A7R9BCF6</accession>
<keyword evidence="5" id="KW-0472">Membrane</keyword>
<name>A0A7R9BCF6_9CRUS</name>
<dbReference type="EMBL" id="CAJPEX010000046">
    <property type="protein sequence ID" value="CAG0912747.1"/>
    <property type="molecule type" value="Genomic_DNA"/>
</dbReference>
<evidence type="ECO:0000256" key="9">
    <source>
        <dbReference type="ARBA" id="ARBA00046278"/>
    </source>
</evidence>
<dbReference type="PANTHER" id="PTHR12277:SF81">
    <property type="entry name" value="PROTEIN ABHD13"/>
    <property type="match status" value="1"/>
</dbReference>
<keyword evidence="4" id="KW-0378">Hydrolase</keyword>
<feature type="domain" description="Peptidase S9 prolyl oligopeptidase catalytic" evidence="11">
    <location>
        <begin position="157"/>
        <end position="281"/>
    </location>
</feature>